<keyword evidence="2" id="KW-0378">Hydrolase</keyword>
<name>A0A0R2HZF3_9LACO</name>
<dbReference type="Gene3D" id="1.10.530.10">
    <property type="match status" value="1"/>
</dbReference>
<accession>A0A0R2HZF3</accession>
<organism evidence="4 5">
    <name type="scientific">Limosilactobacillus secaliphilus</name>
    <dbReference type="NCBI Taxonomy" id="396268"/>
    <lineage>
        <taxon>Bacteria</taxon>
        <taxon>Bacillati</taxon>
        <taxon>Bacillota</taxon>
        <taxon>Bacilli</taxon>
        <taxon>Lactobacillales</taxon>
        <taxon>Lactobacillaceae</taxon>
        <taxon>Limosilactobacillus</taxon>
    </lineage>
</organism>
<dbReference type="Pfam" id="PF01832">
    <property type="entry name" value="Glucosaminidase"/>
    <property type="match status" value="1"/>
</dbReference>
<dbReference type="RefSeq" id="WP_057741409.1">
    <property type="nucleotide sequence ID" value="NZ_JQBW01000010.1"/>
</dbReference>
<reference evidence="4 5" key="1">
    <citation type="journal article" date="2015" name="Genome Announc.">
        <title>Expanding the biotechnology potential of lactobacilli through comparative genomics of 213 strains and associated genera.</title>
        <authorList>
            <person name="Sun Z."/>
            <person name="Harris H.M."/>
            <person name="McCann A."/>
            <person name="Guo C."/>
            <person name="Argimon S."/>
            <person name="Zhang W."/>
            <person name="Yang X."/>
            <person name="Jeffery I.B."/>
            <person name="Cooney J.C."/>
            <person name="Kagawa T.F."/>
            <person name="Liu W."/>
            <person name="Song Y."/>
            <person name="Salvetti E."/>
            <person name="Wrobel A."/>
            <person name="Rasinkangas P."/>
            <person name="Parkhill J."/>
            <person name="Rea M.C."/>
            <person name="O'Sullivan O."/>
            <person name="Ritari J."/>
            <person name="Douillard F.P."/>
            <person name="Paul Ross R."/>
            <person name="Yang R."/>
            <person name="Briner A.E."/>
            <person name="Felis G.E."/>
            <person name="de Vos W.M."/>
            <person name="Barrangou R."/>
            <person name="Klaenhammer T.R."/>
            <person name="Caufield P.W."/>
            <person name="Cui Y."/>
            <person name="Zhang H."/>
            <person name="O'Toole P.W."/>
        </authorList>
    </citation>
    <scope>NUCLEOTIDE SEQUENCE [LARGE SCALE GENOMIC DNA]</scope>
    <source>
        <strain evidence="4 5">DSM 17896</strain>
    </source>
</reference>
<feature type="domain" description="Mannosyl-glycoprotein endo-beta-N-acetylglucosamidase-like" evidence="3">
    <location>
        <begin position="53"/>
        <end position="209"/>
    </location>
</feature>
<dbReference type="GO" id="GO:0004040">
    <property type="term" value="F:amidase activity"/>
    <property type="evidence" value="ECO:0007669"/>
    <property type="project" value="InterPro"/>
</dbReference>
<dbReference type="PANTHER" id="PTHR33308">
    <property type="entry name" value="PEPTIDOGLYCAN HYDROLASE FLGJ"/>
    <property type="match status" value="1"/>
</dbReference>
<evidence type="ECO:0000256" key="2">
    <source>
        <dbReference type="ARBA" id="ARBA00022801"/>
    </source>
</evidence>
<evidence type="ECO:0000313" key="4">
    <source>
        <dbReference type="EMBL" id="KRN58223.1"/>
    </source>
</evidence>
<dbReference type="SMART" id="SM00047">
    <property type="entry name" value="LYZ2"/>
    <property type="match status" value="1"/>
</dbReference>
<dbReference type="PATRIC" id="fig|396268.3.peg.677"/>
<protein>
    <submittedName>
        <fullName evidence="4">N-acetylmuramidase</fullName>
    </submittedName>
</protein>
<dbReference type="InterPro" id="IPR002901">
    <property type="entry name" value="MGlyc_endo_b_GlcNAc-like_dom"/>
</dbReference>
<dbReference type="PANTHER" id="PTHR33308:SF10">
    <property type="entry name" value="EXO-GLUCOSAMINIDASE LYTG"/>
    <property type="match status" value="1"/>
</dbReference>
<dbReference type="InterPro" id="IPR051056">
    <property type="entry name" value="Glycosyl_Hydrolase_73"/>
</dbReference>
<gene>
    <name evidence="4" type="ORF">IV45_GL000668</name>
</gene>
<evidence type="ECO:0000256" key="1">
    <source>
        <dbReference type="ARBA" id="ARBA00010266"/>
    </source>
</evidence>
<comment type="caution">
    <text evidence="4">The sequence shown here is derived from an EMBL/GenBank/DDBJ whole genome shotgun (WGS) entry which is preliminary data.</text>
</comment>
<sequence length="210" mass="24274">MAARKRKRTRKPRRKRKSATSKWLIALLAVLVVFMGVYVGHHLYERHVQQEILERQRNSKQAFIKAIAPEAQAMQRQYKVKASITMAQAILESNWGTSGLATQYHNLFGIKGDGPDSKVLTTKEYSNGKWVEIRGRFKVYDSWSDSIKDHTQLMMNGTQYKKDNYQNVVNAKTYEEAAKALQKDNYATDPDYADKLINVIKTYSLDKYDD</sequence>
<dbReference type="STRING" id="396268.IV45_GL000668"/>
<evidence type="ECO:0000259" key="3">
    <source>
        <dbReference type="SMART" id="SM00047"/>
    </source>
</evidence>
<dbReference type="Proteomes" id="UP000050934">
    <property type="component" value="Unassembled WGS sequence"/>
</dbReference>
<dbReference type="OrthoDB" id="977752at2"/>
<keyword evidence="5" id="KW-1185">Reference proteome</keyword>
<comment type="similarity">
    <text evidence="1">Belongs to the glycosyl hydrolase 73 family.</text>
</comment>
<proteinExistence type="inferred from homology"/>
<dbReference type="PRINTS" id="PR01002">
    <property type="entry name" value="FLGFLGJ"/>
</dbReference>
<dbReference type="AlphaFoldDB" id="A0A0R2HZF3"/>
<dbReference type="Gene3D" id="4.10.80.30">
    <property type="entry name" value="DNA polymerase, domain 6"/>
    <property type="match status" value="1"/>
</dbReference>
<dbReference type="EMBL" id="JQBW01000010">
    <property type="protein sequence ID" value="KRN58223.1"/>
    <property type="molecule type" value="Genomic_DNA"/>
</dbReference>
<evidence type="ECO:0000313" key="5">
    <source>
        <dbReference type="Proteomes" id="UP000050934"/>
    </source>
</evidence>